<evidence type="ECO:0000259" key="10">
    <source>
        <dbReference type="Pfam" id="PF07992"/>
    </source>
</evidence>
<keyword evidence="12" id="KW-1185">Reference proteome</keyword>
<reference evidence="11 12" key="1">
    <citation type="submission" date="2017-10" db="EMBL/GenBank/DDBJ databases">
        <title>Draft genome of Longibacter Salinarum.</title>
        <authorList>
            <person name="Goh K.M."/>
            <person name="Shamsir M.S."/>
            <person name="Lim S.W."/>
        </authorList>
    </citation>
    <scope>NUCLEOTIDE SEQUENCE [LARGE SCALE GENOMIC DNA]</scope>
    <source>
        <strain evidence="11 12">KCTC 52045</strain>
    </source>
</reference>
<comment type="catalytic activity">
    <reaction evidence="7">
        <text>[thioredoxin]-dithiol + NADP(+) = [thioredoxin]-disulfide + NADPH + H(+)</text>
        <dbReference type="Rhea" id="RHEA:20345"/>
        <dbReference type="Rhea" id="RHEA-COMP:10698"/>
        <dbReference type="Rhea" id="RHEA-COMP:10700"/>
        <dbReference type="ChEBI" id="CHEBI:15378"/>
        <dbReference type="ChEBI" id="CHEBI:29950"/>
        <dbReference type="ChEBI" id="CHEBI:50058"/>
        <dbReference type="ChEBI" id="CHEBI:57783"/>
        <dbReference type="ChEBI" id="CHEBI:58349"/>
        <dbReference type="EC" id="1.8.1.9"/>
    </reaction>
</comment>
<feature type="compositionally biased region" description="Polar residues" evidence="9">
    <location>
        <begin position="1"/>
        <end position="12"/>
    </location>
</feature>
<evidence type="ECO:0000313" key="11">
    <source>
        <dbReference type="EMBL" id="PEN12302.1"/>
    </source>
</evidence>
<keyword evidence="5" id="KW-1015">Disulfide bond</keyword>
<dbReference type="GO" id="GO:0005737">
    <property type="term" value="C:cytoplasm"/>
    <property type="evidence" value="ECO:0007669"/>
    <property type="project" value="InterPro"/>
</dbReference>
<evidence type="ECO:0000256" key="2">
    <source>
        <dbReference type="ARBA" id="ARBA00022630"/>
    </source>
</evidence>
<feature type="compositionally biased region" description="Low complexity" evidence="9">
    <location>
        <begin position="13"/>
        <end position="25"/>
    </location>
</feature>
<dbReference type="PRINTS" id="PR00469">
    <property type="entry name" value="PNDRDTASEII"/>
</dbReference>
<evidence type="ECO:0000256" key="1">
    <source>
        <dbReference type="ARBA" id="ARBA00009333"/>
    </source>
</evidence>
<gene>
    <name evidence="11" type="primary">trxB</name>
    <name evidence="11" type="ORF">CRI94_14830</name>
</gene>
<dbReference type="GO" id="GO:0019430">
    <property type="term" value="P:removal of superoxide radicals"/>
    <property type="evidence" value="ECO:0007669"/>
    <property type="project" value="UniProtKB-UniRule"/>
</dbReference>
<evidence type="ECO:0000256" key="9">
    <source>
        <dbReference type="SAM" id="MobiDB-lite"/>
    </source>
</evidence>
<dbReference type="PROSITE" id="PS00573">
    <property type="entry name" value="PYRIDINE_REDOX_2"/>
    <property type="match status" value="1"/>
</dbReference>
<evidence type="ECO:0000256" key="4">
    <source>
        <dbReference type="ARBA" id="ARBA00023002"/>
    </source>
</evidence>
<dbReference type="EC" id="1.8.1.9" evidence="7"/>
<dbReference type="InterPro" id="IPR036188">
    <property type="entry name" value="FAD/NAD-bd_sf"/>
</dbReference>
<keyword evidence="6 7" id="KW-0676">Redox-active center</keyword>
<feature type="region of interest" description="Disordered" evidence="9">
    <location>
        <begin position="1"/>
        <end position="30"/>
    </location>
</feature>
<name>A0A2A8CUQ5_9BACT</name>
<sequence>MAVTADQNSTSNGTTGDGAPTTPDTSMFDDIDFSDAEMHDVVIIGTGPAGWTAAIYAARADLDPLIYMGPEPGGQLTTTTDVENYPGFPEGILGPEMMERFQQQAERFGTESRYGTVTHVDFSERPYRLLVDEETPVYAQAVIVSTGASARYLGLENEQRLIGKGVTACATCDGSFFRGETVAVVGGGDSAMEEATFLTKFAKKVYVLHRRDELRASKIMQERAFENDKIEFVWNTEVIDVLGENQVEGIEVINNETGETRVMDEVTGLFLAIGHTPNTEPFMGWLDTDDNGYIITKPDSTYTNVPGVFASGDAQDHEYRQAVTAAGTGCMAAIDAERWLAEHGRVDPQAEKKRVAEPKATAAKS</sequence>
<dbReference type="OrthoDB" id="9806179at2"/>
<dbReference type="NCBIfam" id="TIGR01292">
    <property type="entry name" value="TRX_reduct"/>
    <property type="match status" value="1"/>
</dbReference>
<dbReference type="InterPro" id="IPR008255">
    <property type="entry name" value="Pyr_nucl-diS_OxRdtase_2_AS"/>
</dbReference>
<evidence type="ECO:0000313" key="12">
    <source>
        <dbReference type="Proteomes" id="UP000220102"/>
    </source>
</evidence>
<proteinExistence type="inferred from homology"/>
<dbReference type="PANTHER" id="PTHR48105">
    <property type="entry name" value="THIOREDOXIN REDUCTASE 1-RELATED-RELATED"/>
    <property type="match status" value="1"/>
</dbReference>
<evidence type="ECO:0000256" key="6">
    <source>
        <dbReference type="ARBA" id="ARBA00023284"/>
    </source>
</evidence>
<dbReference type="EMBL" id="PDEQ01000008">
    <property type="protein sequence ID" value="PEN12302.1"/>
    <property type="molecule type" value="Genomic_DNA"/>
</dbReference>
<dbReference type="GO" id="GO:0004791">
    <property type="term" value="F:thioredoxin-disulfide reductase (NADPH) activity"/>
    <property type="evidence" value="ECO:0007669"/>
    <property type="project" value="UniProtKB-UniRule"/>
</dbReference>
<keyword evidence="8" id="KW-0521">NADP</keyword>
<feature type="compositionally biased region" description="Basic and acidic residues" evidence="9">
    <location>
        <begin position="345"/>
        <end position="357"/>
    </location>
</feature>
<dbReference type="Gene3D" id="3.50.50.60">
    <property type="entry name" value="FAD/NAD(P)-binding domain"/>
    <property type="match status" value="2"/>
</dbReference>
<dbReference type="PRINTS" id="PR00368">
    <property type="entry name" value="FADPNR"/>
</dbReference>
<evidence type="ECO:0000256" key="8">
    <source>
        <dbReference type="RuleBase" id="RU003881"/>
    </source>
</evidence>
<protein>
    <recommendedName>
        <fullName evidence="7">Thioredoxin reductase</fullName>
        <ecNumber evidence="7">1.8.1.9</ecNumber>
    </recommendedName>
</protein>
<comment type="similarity">
    <text evidence="1 7">Belongs to the class-II pyridine nucleotide-disulfide oxidoreductase family.</text>
</comment>
<keyword evidence="4 7" id="KW-0560">Oxidoreductase</keyword>
<dbReference type="AlphaFoldDB" id="A0A2A8CUQ5"/>
<dbReference type="Pfam" id="PF07992">
    <property type="entry name" value="Pyr_redox_2"/>
    <property type="match status" value="1"/>
</dbReference>
<accession>A0A2A8CUQ5</accession>
<dbReference type="Proteomes" id="UP000220102">
    <property type="component" value="Unassembled WGS sequence"/>
</dbReference>
<dbReference type="InterPro" id="IPR023753">
    <property type="entry name" value="FAD/NAD-binding_dom"/>
</dbReference>
<comment type="caution">
    <text evidence="11">The sequence shown here is derived from an EMBL/GenBank/DDBJ whole genome shotgun (WGS) entry which is preliminary data.</text>
</comment>
<feature type="domain" description="FAD/NAD(P)-binding" evidence="10">
    <location>
        <begin position="39"/>
        <end position="329"/>
    </location>
</feature>
<dbReference type="InterPro" id="IPR050097">
    <property type="entry name" value="Ferredoxin-NADP_redctase_2"/>
</dbReference>
<evidence type="ECO:0000256" key="7">
    <source>
        <dbReference type="RuleBase" id="RU003880"/>
    </source>
</evidence>
<evidence type="ECO:0000256" key="5">
    <source>
        <dbReference type="ARBA" id="ARBA00023157"/>
    </source>
</evidence>
<feature type="region of interest" description="Disordered" evidence="9">
    <location>
        <begin position="345"/>
        <end position="365"/>
    </location>
</feature>
<keyword evidence="2 7" id="KW-0285">Flavoprotein</keyword>
<comment type="subunit">
    <text evidence="7">Homodimer.</text>
</comment>
<keyword evidence="3 7" id="KW-0274">FAD</keyword>
<comment type="cofactor">
    <cofactor evidence="8">
        <name>FAD</name>
        <dbReference type="ChEBI" id="CHEBI:57692"/>
    </cofactor>
    <text evidence="8">Binds 1 FAD per subunit.</text>
</comment>
<dbReference type="InterPro" id="IPR005982">
    <property type="entry name" value="Thioredox_Rdtase"/>
</dbReference>
<organism evidence="11 12">
    <name type="scientific">Longibacter salinarum</name>
    <dbReference type="NCBI Taxonomy" id="1850348"/>
    <lineage>
        <taxon>Bacteria</taxon>
        <taxon>Pseudomonadati</taxon>
        <taxon>Rhodothermota</taxon>
        <taxon>Rhodothermia</taxon>
        <taxon>Rhodothermales</taxon>
        <taxon>Salisaetaceae</taxon>
        <taxon>Longibacter</taxon>
    </lineage>
</organism>
<evidence type="ECO:0000256" key="3">
    <source>
        <dbReference type="ARBA" id="ARBA00022827"/>
    </source>
</evidence>
<dbReference type="SUPFAM" id="SSF51905">
    <property type="entry name" value="FAD/NAD(P)-binding domain"/>
    <property type="match status" value="1"/>
</dbReference>